<protein>
    <submittedName>
        <fullName evidence="2">Uncharacterized protein</fullName>
    </submittedName>
</protein>
<feature type="non-terminal residue" evidence="2">
    <location>
        <position position="1"/>
    </location>
</feature>
<accession>A0A401TJR1</accession>
<keyword evidence="3" id="KW-1185">Reference proteome</keyword>
<evidence type="ECO:0000256" key="1">
    <source>
        <dbReference type="SAM" id="MobiDB-lite"/>
    </source>
</evidence>
<comment type="caution">
    <text evidence="2">The sequence shown here is derived from an EMBL/GenBank/DDBJ whole genome shotgun (WGS) entry which is preliminary data.</text>
</comment>
<sequence>PLFPPPQLLKLIENLNTQLQLKGRELNEYREKYNIRLMTEDEKAARDGDSRTRAGGTGVLVS</sequence>
<organism evidence="2 3">
    <name type="scientific">Chiloscyllium punctatum</name>
    <name type="common">Brownbanded bambooshark</name>
    <name type="synonym">Hemiscyllium punctatum</name>
    <dbReference type="NCBI Taxonomy" id="137246"/>
    <lineage>
        <taxon>Eukaryota</taxon>
        <taxon>Metazoa</taxon>
        <taxon>Chordata</taxon>
        <taxon>Craniata</taxon>
        <taxon>Vertebrata</taxon>
        <taxon>Chondrichthyes</taxon>
        <taxon>Elasmobranchii</taxon>
        <taxon>Galeomorphii</taxon>
        <taxon>Galeoidea</taxon>
        <taxon>Orectolobiformes</taxon>
        <taxon>Hemiscylliidae</taxon>
        <taxon>Chiloscyllium</taxon>
    </lineage>
</organism>
<dbReference type="OMA" id="INTYREE"/>
<dbReference type="Proteomes" id="UP000287033">
    <property type="component" value="Unassembled WGS sequence"/>
</dbReference>
<dbReference type="AlphaFoldDB" id="A0A401TJR1"/>
<dbReference type="OrthoDB" id="29646at2759"/>
<reference evidence="2 3" key="1">
    <citation type="journal article" date="2018" name="Nat. Ecol. Evol.">
        <title>Shark genomes provide insights into elasmobranch evolution and the origin of vertebrates.</title>
        <authorList>
            <person name="Hara Y"/>
            <person name="Yamaguchi K"/>
            <person name="Onimaru K"/>
            <person name="Kadota M"/>
            <person name="Koyanagi M"/>
            <person name="Keeley SD"/>
            <person name="Tatsumi K"/>
            <person name="Tanaka K"/>
            <person name="Motone F"/>
            <person name="Kageyama Y"/>
            <person name="Nozu R"/>
            <person name="Adachi N"/>
            <person name="Nishimura O"/>
            <person name="Nakagawa R"/>
            <person name="Tanegashima C"/>
            <person name="Kiyatake I"/>
            <person name="Matsumoto R"/>
            <person name="Murakumo K"/>
            <person name="Nishida K"/>
            <person name="Terakita A"/>
            <person name="Kuratani S"/>
            <person name="Sato K"/>
            <person name="Hyodo S Kuraku.S."/>
        </authorList>
    </citation>
    <scope>NUCLEOTIDE SEQUENCE [LARGE SCALE GENOMIC DNA]</scope>
</reference>
<name>A0A401TJR1_CHIPU</name>
<evidence type="ECO:0000313" key="3">
    <source>
        <dbReference type="Proteomes" id="UP000287033"/>
    </source>
</evidence>
<gene>
    <name evidence="2" type="ORF">chiPu_0027253</name>
</gene>
<feature type="region of interest" description="Disordered" evidence="1">
    <location>
        <begin position="40"/>
        <end position="62"/>
    </location>
</feature>
<dbReference type="EMBL" id="BEZZ01098955">
    <property type="protein sequence ID" value="GCC42875.1"/>
    <property type="molecule type" value="Genomic_DNA"/>
</dbReference>
<evidence type="ECO:0000313" key="2">
    <source>
        <dbReference type="EMBL" id="GCC42875.1"/>
    </source>
</evidence>
<dbReference type="STRING" id="137246.A0A401TJR1"/>
<feature type="compositionally biased region" description="Basic and acidic residues" evidence="1">
    <location>
        <begin position="40"/>
        <end position="52"/>
    </location>
</feature>
<proteinExistence type="predicted"/>